<keyword evidence="2" id="KW-0813">Transport</keyword>
<gene>
    <name evidence="8" type="ORF">NM203_06590</name>
</gene>
<feature type="transmembrane region" description="Helical" evidence="6">
    <location>
        <begin position="335"/>
        <end position="361"/>
    </location>
</feature>
<feature type="transmembrane region" description="Helical" evidence="6">
    <location>
        <begin position="307"/>
        <end position="329"/>
    </location>
</feature>
<keyword evidence="3 6" id="KW-0812">Transmembrane</keyword>
<feature type="transmembrane region" description="Helical" evidence="6">
    <location>
        <begin position="276"/>
        <end position="295"/>
    </location>
</feature>
<evidence type="ECO:0000313" key="9">
    <source>
        <dbReference type="Proteomes" id="UP001651690"/>
    </source>
</evidence>
<feature type="transmembrane region" description="Helical" evidence="6">
    <location>
        <begin position="115"/>
        <end position="137"/>
    </location>
</feature>
<feature type="transmembrane region" description="Helical" evidence="6">
    <location>
        <begin position="27"/>
        <end position="49"/>
    </location>
</feature>
<feature type="transmembrane region" description="Helical" evidence="6">
    <location>
        <begin position="56"/>
        <end position="76"/>
    </location>
</feature>
<dbReference type="EMBL" id="JANDBD010000002">
    <property type="protein sequence ID" value="MCP9271848.1"/>
    <property type="molecule type" value="Genomic_DNA"/>
</dbReference>
<feature type="transmembrane region" description="Helical" evidence="6">
    <location>
        <begin position="414"/>
        <end position="433"/>
    </location>
</feature>
<evidence type="ECO:0000256" key="6">
    <source>
        <dbReference type="SAM" id="Phobius"/>
    </source>
</evidence>
<organism evidence="8 9">
    <name type="scientific">Mycolicibacterium arenosum</name>
    <dbReference type="NCBI Taxonomy" id="2952157"/>
    <lineage>
        <taxon>Bacteria</taxon>
        <taxon>Bacillati</taxon>
        <taxon>Actinomycetota</taxon>
        <taxon>Actinomycetes</taxon>
        <taxon>Mycobacteriales</taxon>
        <taxon>Mycobacteriaceae</taxon>
        <taxon>Mycolicibacterium</taxon>
    </lineage>
</organism>
<reference evidence="8 9" key="1">
    <citation type="submission" date="2022-06" db="EMBL/GenBank/DDBJ databases">
        <title>Mycolicibacterium sp. CAU 1645 isolated from seawater.</title>
        <authorList>
            <person name="Kim W."/>
        </authorList>
    </citation>
    <scope>NUCLEOTIDE SEQUENCE [LARGE SCALE GENOMIC DNA]</scope>
    <source>
        <strain evidence="8 9">CAU 1645</strain>
    </source>
</reference>
<dbReference type="Gene3D" id="1.20.1250.20">
    <property type="entry name" value="MFS general substrate transporter like domains"/>
    <property type="match status" value="1"/>
</dbReference>
<feature type="transmembrane region" description="Helical" evidence="6">
    <location>
        <begin position="208"/>
        <end position="227"/>
    </location>
</feature>
<feature type="transmembrane region" description="Helical" evidence="6">
    <location>
        <begin position="382"/>
        <end position="402"/>
    </location>
</feature>
<comment type="subcellular location">
    <subcellularLocation>
        <location evidence="1">Cell membrane</location>
        <topology evidence="1">Multi-pass membrane protein</topology>
    </subcellularLocation>
</comment>
<evidence type="ECO:0000256" key="5">
    <source>
        <dbReference type="ARBA" id="ARBA00023136"/>
    </source>
</evidence>
<feature type="transmembrane region" description="Helical" evidence="6">
    <location>
        <begin position="177"/>
        <end position="196"/>
    </location>
</feature>
<dbReference type="Proteomes" id="UP001651690">
    <property type="component" value="Unassembled WGS sequence"/>
</dbReference>
<dbReference type="PANTHER" id="PTHR23501">
    <property type="entry name" value="MAJOR FACILITATOR SUPERFAMILY"/>
    <property type="match status" value="1"/>
</dbReference>
<proteinExistence type="predicted"/>
<evidence type="ECO:0000256" key="3">
    <source>
        <dbReference type="ARBA" id="ARBA00022692"/>
    </source>
</evidence>
<dbReference type="PROSITE" id="PS50850">
    <property type="entry name" value="MFS"/>
    <property type="match status" value="1"/>
</dbReference>
<keyword evidence="4 6" id="KW-1133">Transmembrane helix</keyword>
<keyword evidence="5 6" id="KW-0472">Membrane</keyword>
<dbReference type="PANTHER" id="PTHR23501:SF1">
    <property type="entry name" value="TRANSPORT PROTEIN HSRA-RELATED"/>
    <property type="match status" value="1"/>
</dbReference>
<sequence>MEILDGTIIVTALPAIAADLSVDPLDANLAVAAYLITVAVVIPVSGWLAERFTVRRVFLVAITVFLVASALCALSTSLPMLVAARVLQGLGGALMVPVGRLAVLRAVDRNQLVAAIAWLTWPALVAPVLAPLLGGLIATYLTWQWIFLINVPLALIGLAVAWRMMPGEDAPAEHRPIDGWGIVTVVLAVAAGMVGLDAIRVGSVHWPVLLPAAAVCVIVTAIAARHLRSTAHPLVNTNVLRIATFRSVTVYGSCYRAVITAVPFLLPLMFQLRFDWSAVKAGALVSALFLGNVIVKPTTTALMRVVGIKRLLVVTLLASIVVTGALSLISPGTPLWVIAALLCVSGALRSIGFTAYNTLAFADVDAAQLTDANTIHACAQELFAGIGVACAVVATAAGAALLDHGWIPFAASDFGGAFVLLTLLMAATLYGALRLPPSAGAYVTGTARA</sequence>
<feature type="transmembrane region" description="Helical" evidence="6">
    <location>
        <begin position="143"/>
        <end position="165"/>
    </location>
</feature>
<dbReference type="InterPro" id="IPR036259">
    <property type="entry name" value="MFS_trans_sf"/>
</dbReference>
<protein>
    <submittedName>
        <fullName evidence="8">MFS transporter</fullName>
    </submittedName>
</protein>
<comment type="caution">
    <text evidence="8">The sequence shown here is derived from an EMBL/GenBank/DDBJ whole genome shotgun (WGS) entry which is preliminary data.</text>
</comment>
<dbReference type="SUPFAM" id="SSF103473">
    <property type="entry name" value="MFS general substrate transporter"/>
    <property type="match status" value="1"/>
</dbReference>
<evidence type="ECO:0000313" key="8">
    <source>
        <dbReference type="EMBL" id="MCP9271848.1"/>
    </source>
</evidence>
<dbReference type="InterPro" id="IPR011701">
    <property type="entry name" value="MFS"/>
</dbReference>
<evidence type="ECO:0000256" key="4">
    <source>
        <dbReference type="ARBA" id="ARBA00022989"/>
    </source>
</evidence>
<feature type="domain" description="Major facilitator superfamily (MFS) profile" evidence="7">
    <location>
        <begin position="1"/>
        <end position="440"/>
    </location>
</feature>
<evidence type="ECO:0000259" key="7">
    <source>
        <dbReference type="PROSITE" id="PS50850"/>
    </source>
</evidence>
<feature type="transmembrane region" description="Helical" evidence="6">
    <location>
        <begin position="82"/>
        <end position="103"/>
    </location>
</feature>
<dbReference type="InterPro" id="IPR020846">
    <property type="entry name" value="MFS_dom"/>
</dbReference>
<name>A0ABT1LY73_9MYCO</name>
<evidence type="ECO:0000256" key="2">
    <source>
        <dbReference type="ARBA" id="ARBA00022448"/>
    </source>
</evidence>
<accession>A0ABT1LY73</accession>
<dbReference type="Pfam" id="PF07690">
    <property type="entry name" value="MFS_1"/>
    <property type="match status" value="1"/>
</dbReference>
<dbReference type="Gene3D" id="1.20.1720.10">
    <property type="entry name" value="Multidrug resistance protein D"/>
    <property type="match status" value="1"/>
</dbReference>
<feature type="transmembrane region" description="Helical" evidence="6">
    <location>
        <begin position="248"/>
        <end position="270"/>
    </location>
</feature>
<evidence type="ECO:0000256" key="1">
    <source>
        <dbReference type="ARBA" id="ARBA00004651"/>
    </source>
</evidence>
<keyword evidence="9" id="KW-1185">Reference proteome</keyword>